<sequence>MVLAVQKENIDIGALIAASRTHADGAQIVFIGCVRDDNMDALEIEAFVPVAEKDLADIAAEAIEKFQLNSVDIIHRYGRLTLGETIVVIVVGAGHRPEAYEGSRYIIERLKERVPIWKQEITGDRKGDWVHGA</sequence>
<dbReference type="Gene3D" id="3.90.1170.40">
    <property type="entry name" value="Molybdopterin biosynthesis MoaE subunit"/>
    <property type="match status" value="1"/>
</dbReference>
<proteinExistence type="predicted"/>
<keyword evidence="1" id="KW-0808">Transferase</keyword>
<dbReference type="EC" id="2.8.1.12" evidence="1"/>
<name>A0AAE4MG51_9EURY</name>
<dbReference type="SUPFAM" id="SSF54690">
    <property type="entry name" value="Molybdopterin synthase subunit MoaE"/>
    <property type="match status" value="1"/>
</dbReference>
<dbReference type="Pfam" id="PF02391">
    <property type="entry name" value="MoaE"/>
    <property type="match status" value="1"/>
</dbReference>
<dbReference type="Proteomes" id="UP001283212">
    <property type="component" value="Unassembled WGS sequence"/>
</dbReference>
<gene>
    <name evidence="1" type="primary">moaE</name>
    <name evidence="1" type="ORF">McpCs1_16830</name>
</gene>
<accession>A0AAE4MG51</accession>
<dbReference type="EMBL" id="JAWDKB010000007">
    <property type="protein sequence ID" value="MDV0444280.1"/>
    <property type="molecule type" value="Genomic_DNA"/>
</dbReference>
<keyword evidence="2" id="KW-1185">Reference proteome</keyword>
<dbReference type="PANTHER" id="PTHR23404">
    <property type="entry name" value="MOLYBDOPTERIN SYNTHASE RELATED"/>
    <property type="match status" value="1"/>
</dbReference>
<dbReference type="AlphaFoldDB" id="A0AAE4MG51"/>
<organism evidence="1 2">
    <name type="scientific">Methanorbis rubei</name>
    <dbReference type="NCBI Taxonomy" id="3028300"/>
    <lineage>
        <taxon>Archaea</taxon>
        <taxon>Methanobacteriati</taxon>
        <taxon>Methanobacteriota</taxon>
        <taxon>Stenosarchaea group</taxon>
        <taxon>Methanomicrobia</taxon>
        <taxon>Methanomicrobiales</taxon>
        <taxon>Methanocorpusculaceae</taxon>
        <taxon>Methanorbis</taxon>
    </lineage>
</organism>
<evidence type="ECO:0000313" key="1">
    <source>
        <dbReference type="EMBL" id="MDV0444280.1"/>
    </source>
</evidence>
<protein>
    <submittedName>
        <fullName evidence="1">Molybdopterin synthase catalytic subunit</fullName>
        <ecNumber evidence="1">2.8.1.12</ecNumber>
    </submittedName>
</protein>
<dbReference type="GO" id="GO:0030366">
    <property type="term" value="F:molybdopterin synthase activity"/>
    <property type="evidence" value="ECO:0007669"/>
    <property type="project" value="UniProtKB-EC"/>
</dbReference>
<evidence type="ECO:0000313" key="2">
    <source>
        <dbReference type="Proteomes" id="UP001283212"/>
    </source>
</evidence>
<dbReference type="CDD" id="cd00756">
    <property type="entry name" value="MoaE"/>
    <property type="match status" value="1"/>
</dbReference>
<dbReference type="RefSeq" id="WP_338096778.1">
    <property type="nucleotide sequence ID" value="NZ_JAWDKB010000007.1"/>
</dbReference>
<dbReference type="InterPro" id="IPR036563">
    <property type="entry name" value="MoaE_sf"/>
</dbReference>
<dbReference type="InterPro" id="IPR003448">
    <property type="entry name" value="Mopterin_biosynth_MoaE"/>
</dbReference>
<comment type="caution">
    <text evidence="1">The sequence shown here is derived from an EMBL/GenBank/DDBJ whole genome shotgun (WGS) entry which is preliminary data.</text>
</comment>
<reference evidence="1 2" key="1">
    <citation type="submission" date="2023-06" db="EMBL/GenBank/DDBJ databases">
        <title>Genome sequence of Methancorpusculaceae sp. Cs1.</title>
        <authorList>
            <person name="Protasov E."/>
            <person name="Platt K."/>
            <person name="Poehlein A."/>
            <person name="Daniel R."/>
            <person name="Brune A."/>
        </authorList>
    </citation>
    <scope>NUCLEOTIDE SEQUENCE [LARGE SCALE GENOMIC DNA]</scope>
    <source>
        <strain evidence="1 2">Cs1</strain>
    </source>
</reference>
<dbReference type="GO" id="GO:0006777">
    <property type="term" value="P:Mo-molybdopterin cofactor biosynthetic process"/>
    <property type="evidence" value="ECO:0007669"/>
    <property type="project" value="InterPro"/>
</dbReference>